<dbReference type="Pfam" id="PF00057">
    <property type="entry name" value="Ldl_recept_a"/>
    <property type="match status" value="2"/>
</dbReference>
<dbReference type="PANTHER" id="PTHR22722">
    <property type="entry name" value="LOW-DENSITY LIPOPROTEIN RECEPTOR-RELATED PROTEIN 2-RELATED"/>
    <property type="match status" value="1"/>
</dbReference>
<dbReference type="SMART" id="SM00181">
    <property type="entry name" value="EGF"/>
    <property type="match status" value="1"/>
</dbReference>
<dbReference type="InterPro" id="IPR002172">
    <property type="entry name" value="LDrepeatLR_classA_rpt"/>
</dbReference>
<evidence type="ECO:0000256" key="11">
    <source>
        <dbReference type="SAM" id="Phobius"/>
    </source>
</evidence>
<keyword evidence="7" id="KW-0675">Receptor</keyword>
<evidence type="ECO:0000313" key="14">
    <source>
        <dbReference type="EMBL" id="CAF1322573.1"/>
    </source>
</evidence>
<feature type="disulfide bond" evidence="10">
    <location>
        <begin position="561"/>
        <end position="576"/>
    </location>
</feature>
<evidence type="ECO:0000256" key="2">
    <source>
        <dbReference type="ARBA" id="ARBA00022692"/>
    </source>
</evidence>
<comment type="caution">
    <text evidence="14">The sequence shown here is derived from an EMBL/GenBank/DDBJ whole genome shotgun (WGS) entry which is preliminary data.</text>
</comment>
<reference evidence="14" key="1">
    <citation type="submission" date="2021-02" db="EMBL/GenBank/DDBJ databases">
        <authorList>
            <person name="Nowell W R."/>
        </authorList>
    </citation>
    <scope>NUCLEOTIDE SEQUENCE</scope>
</reference>
<sequence length="1422" mass="164423">MECADGTLWSFTILKQNKVTIDTLIQWFIPFHLIEQYAQYLNSFYNSFTDNTTICNCTQNRIGMNCEYELVSRHLDIASVIKNQRSRNIESYETLTSFVDEMPCNAGASDLEWRQVCDGIINCQDATDEFNCHLLEFNKCDADEFQCRNGMCIPKEFLYNVAFDCMDLSDEQELSKSYTIFDFCSTESKIECDERLCRKDQFSCGDGQCIHWSALINHENGCKNSRDAAYLCETVDSLMSNRQASIGICKQTTPELLPLRNSSTCILSLRHLLNANQNKLSNKTREIALNNIVDRCPELIQYPEQAIISPVLKMFYNRSLLETFYGSQQNFNRQIPRKPHLYCLNGSMACNGIWMTLEKDYCVLHEDFQKLISFPYFPISYLFCQVAATQASLERLVNYSTNQSLFYSCRNISDHLALRRVNDGYSDCLYGDDEKNNDHTITGPFRYQCQTVSSPDQYVSFQQLGNGINDCVDGSDEISREVRWSLLKCDDDDGYACWIFQGNGIDEDRIKNVRLSYHRHCDSVWDTMDGRDETNCSQWICSDGTYQCNRTGQCIDQTYLCDGEFDCNDGEDELNCSWRTRQWTLEGICNKTNEHFCITSQYIQAPNFTRPCIPYVKAGDGQIDCVGGRDERNVFSCPDHLVLGDRFLCDNQTKCLNYTVLCNGIDDCLDRTDEFICFWNQNRCAIEQFSCEDRRGCKDSRCHPQKTCSDRSHWFWCPNSTAVGTIYRSSKYQRLLNYEESCYKHSTTQRTVNAPRVSFVLSDTKEAIQPVMYGFCHRGFYLNIDNGAKLLCFCPPSYYGDRCQYDSRRVTVRVRFDRRHRFDIPQIITVLVVLLYNDSQIVDHQSFVDYDQDFSATYNIYLLYPRPRSKGLYSVRFEAYHSSDLLAAWEYKISPFDFLPAFRVAKILRFPERILPWLCLQNLCENSGTCLMMNNGQHLCLCQRGWQGNYCERSLYDIKCAPHSVARDLHVCICPNGYLEPHCFVRNTICKQSHSCSTDEVCYPVSHQLPNRYWCICNASNCGTRNTMIVMHRQKSNQLPFLLQLLKISADYPRLKQQILIHPSTNFPISTIIKTRDVRNAQEAIPEIGLFFTFEPLVRSVDIILHLLYINCSNSPRNYTVDLDVQPQRCRSLKETELRSIKLLRIFCQESARDPCFLLQHYICYCSSQMIPKSECISYHQRHTACTHCYNQGYCVQGDLQNKSDFICICPKCVSGKLCQFSPSRFSLSLEFLIEKTQWDAYHFIGPTLFFVFSMVFNGLCMITFAQPKARRLERALAVILPTKFSLLRIPKSAGFLSILILIIIFSSNYPHINQYKLVSHPDDLYPWCIGEIKPSQQYLMQYMSLGHQISPFLVNLMASLAIIIGISRSKASSHHVSARSVLLKQARQRIDLLLGPIICFITQLPQLIILFLDICDYDSQT</sequence>
<evidence type="ECO:0000256" key="7">
    <source>
        <dbReference type="ARBA" id="ARBA00023170"/>
    </source>
</evidence>
<dbReference type="GO" id="GO:0005041">
    <property type="term" value="F:low-density lipoprotein particle receptor activity"/>
    <property type="evidence" value="ECO:0007669"/>
    <property type="project" value="TreeGrafter"/>
</dbReference>
<evidence type="ECO:0000256" key="6">
    <source>
        <dbReference type="ARBA" id="ARBA00023157"/>
    </source>
</evidence>
<feature type="transmembrane region" description="Helical" evidence="11">
    <location>
        <begin position="1391"/>
        <end position="1413"/>
    </location>
</feature>
<gene>
    <name evidence="14" type="ORF">GPM918_LOCUS29548</name>
    <name evidence="13" type="ORF">OVA965_LOCUS24312</name>
    <name evidence="16" type="ORF">SRO942_LOCUS30133</name>
    <name evidence="15" type="ORF">TMI583_LOCUS25030</name>
</gene>
<evidence type="ECO:0000256" key="5">
    <source>
        <dbReference type="ARBA" id="ARBA00023136"/>
    </source>
</evidence>
<keyword evidence="3" id="KW-0677">Repeat</keyword>
<dbReference type="InterPro" id="IPR023415">
    <property type="entry name" value="LDLR_class-A_CS"/>
</dbReference>
<keyword evidence="8" id="KW-0325">Glycoprotein</keyword>
<dbReference type="InterPro" id="IPR051221">
    <property type="entry name" value="LDLR-related"/>
</dbReference>
<feature type="disulfide bond" evidence="10">
    <location>
        <begin position="147"/>
        <end position="165"/>
    </location>
</feature>
<dbReference type="PROSITE" id="PS01209">
    <property type="entry name" value="LDLRA_1"/>
    <property type="match status" value="2"/>
</dbReference>
<evidence type="ECO:0000313" key="17">
    <source>
        <dbReference type="Proteomes" id="UP000663829"/>
    </source>
</evidence>
<dbReference type="PRINTS" id="PR00261">
    <property type="entry name" value="LDLRECEPTOR"/>
</dbReference>
<keyword evidence="6 9" id="KW-1015">Disulfide bond</keyword>
<dbReference type="EMBL" id="CAJOBC010048544">
    <property type="protein sequence ID" value="CAF4169694.1"/>
    <property type="molecule type" value="Genomic_DNA"/>
</dbReference>
<dbReference type="PROSITE" id="PS50026">
    <property type="entry name" value="EGF_3"/>
    <property type="match status" value="1"/>
</dbReference>
<dbReference type="Gene3D" id="2.10.25.10">
    <property type="entry name" value="Laminin"/>
    <property type="match status" value="1"/>
</dbReference>
<dbReference type="Proteomes" id="UP000663829">
    <property type="component" value="Unassembled WGS sequence"/>
</dbReference>
<feature type="disulfide bond" evidence="10">
    <location>
        <begin position="662"/>
        <end position="677"/>
    </location>
</feature>
<dbReference type="Gene3D" id="4.10.400.10">
    <property type="entry name" value="Low-density Lipoprotein Receptor"/>
    <property type="match status" value="3"/>
</dbReference>
<dbReference type="CDD" id="cd00112">
    <property type="entry name" value="LDLa"/>
    <property type="match status" value="3"/>
</dbReference>
<keyword evidence="17" id="KW-1185">Reference proteome</keyword>
<dbReference type="EMBL" id="CAJNOQ010013484">
    <property type="protein sequence ID" value="CAF1322573.1"/>
    <property type="molecule type" value="Genomic_DNA"/>
</dbReference>
<dbReference type="PROSITE" id="PS50068">
    <property type="entry name" value="LDLRA_2"/>
    <property type="match status" value="3"/>
</dbReference>
<organism evidence="14 17">
    <name type="scientific">Didymodactylos carnosus</name>
    <dbReference type="NCBI Taxonomy" id="1234261"/>
    <lineage>
        <taxon>Eukaryota</taxon>
        <taxon>Metazoa</taxon>
        <taxon>Spiralia</taxon>
        <taxon>Gnathifera</taxon>
        <taxon>Rotifera</taxon>
        <taxon>Eurotatoria</taxon>
        <taxon>Bdelloidea</taxon>
        <taxon>Philodinida</taxon>
        <taxon>Philodinidae</taxon>
        <taxon>Didymodactylos</taxon>
    </lineage>
</organism>
<dbReference type="Proteomes" id="UP000681722">
    <property type="component" value="Unassembled WGS sequence"/>
</dbReference>
<accession>A0A815FQW4</accession>
<dbReference type="InterPro" id="IPR036055">
    <property type="entry name" value="LDL_receptor-like_sf"/>
</dbReference>
<proteinExistence type="predicted"/>
<dbReference type="Gene3D" id="1.20.1070.10">
    <property type="entry name" value="Rhodopsin 7-helix transmembrane proteins"/>
    <property type="match status" value="1"/>
</dbReference>
<keyword evidence="2 11" id="KW-0812">Transmembrane</keyword>
<comment type="subcellular location">
    <subcellularLocation>
        <location evidence="1">Membrane</location>
        <topology evidence="1">Single-pass membrane protein</topology>
    </subcellularLocation>
</comment>
<evidence type="ECO:0000256" key="8">
    <source>
        <dbReference type="ARBA" id="ARBA00023180"/>
    </source>
</evidence>
<keyword evidence="9" id="KW-0245">EGF-like domain</keyword>
<dbReference type="GO" id="GO:0005886">
    <property type="term" value="C:plasma membrane"/>
    <property type="evidence" value="ECO:0007669"/>
    <property type="project" value="TreeGrafter"/>
</dbReference>
<keyword evidence="5 11" id="KW-0472">Membrane</keyword>
<dbReference type="SUPFAM" id="SSF57424">
    <property type="entry name" value="LDL receptor-like module"/>
    <property type="match status" value="4"/>
</dbReference>
<evidence type="ECO:0000313" key="16">
    <source>
        <dbReference type="EMBL" id="CAF4169694.1"/>
    </source>
</evidence>
<feature type="transmembrane region" description="Helical" evidence="11">
    <location>
        <begin position="1244"/>
        <end position="1266"/>
    </location>
</feature>
<dbReference type="EMBL" id="CAJOBA010036124">
    <property type="protein sequence ID" value="CAF4017232.1"/>
    <property type="molecule type" value="Genomic_DNA"/>
</dbReference>
<evidence type="ECO:0000256" key="10">
    <source>
        <dbReference type="PROSITE-ProRule" id="PRU00124"/>
    </source>
</evidence>
<dbReference type="PANTHER" id="PTHR22722:SF5">
    <property type="entry name" value="LOW-DENSITY LIPOPROTEIN RECEPTOR-RELATED PROTEIN 1B"/>
    <property type="match status" value="1"/>
</dbReference>
<dbReference type="OrthoDB" id="2019384at2759"/>
<feature type="transmembrane region" description="Helical" evidence="11">
    <location>
        <begin position="1350"/>
        <end position="1370"/>
    </location>
</feature>
<feature type="domain" description="EGF-like" evidence="12">
    <location>
        <begin position="915"/>
        <end position="952"/>
    </location>
</feature>
<dbReference type="Proteomes" id="UP000682733">
    <property type="component" value="Unassembled WGS sequence"/>
</dbReference>
<evidence type="ECO:0000256" key="9">
    <source>
        <dbReference type="PROSITE-ProRule" id="PRU00076"/>
    </source>
</evidence>
<dbReference type="InterPro" id="IPR000742">
    <property type="entry name" value="EGF"/>
</dbReference>
<dbReference type="SUPFAM" id="SSF57196">
    <property type="entry name" value="EGF/Laminin"/>
    <property type="match status" value="2"/>
</dbReference>
<dbReference type="PROSITE" id="PS01186">
    <property type="entry name" value="EGF_2"/>
    <property type="match status" value="1"/>
</dbReference>
<evidence type="ECO:0000256" key="1">
    <source>
        <dbReference type="ARBA" id="ARBA00004167"/>
    </source>
</evidence>
<feature type="disulfide bond" evidence="9">
    <location>
        <begin position="942"/>
        <end position="951"/>
    </location>
</feature>
<evidence type="ECO:0000256" key="4">
    <source>
        <dbReference type="ARBA" id="ARBA00022989"/>
    </source>
</evidence>
<protein>
    <recommendedName>
        <fullName evidence="12">EGF-like domain-containing protein</fullName>
    </recommendedName>
</protein>
<dbReference type="EMBL" id="CAJNOK010014593">
    <property type="protein sequence ID" value="CAF1208087.1"/>
    <property type="molecule type" value="Genomic_DNA"/>
</dbReference>
<keyword evidence="4 11" id="KW-1133">Transmembrane helix</keyword>
<name>A0A815FQW4_9BILA</name>
<comment type="caution">
    <text evidence="9">Lacks conserved residue(s) required for the propagation of feature annotation.</text>
</comment>
<feature type="disulfide bond" evidence="10">
    <location>
        <begin position="140"/>
        <end position="152"/>
    </location>
</feature>
<dbReference type="Proteomes" id="UP000677228">
    <property type="component" value="Unassembled WGS sequence"/>
</dbReference>
<dbReference type="GO" id="GO:0043235">
    <property type="term" value="C:receptor complex"/>
    <property type="evidence" value="ECO:0007669"/>
    <property type="project" value="TreeGrafter"/>
</dbReference>
<evidence type="ECO:0000313" key="15">
    <source>
        <dbReference type="EMBL" id="CAF4017232.1"/>
    </source>
</evidence>
<feature type="transmembrane region" description="Helical" evidence="11">
    <location>
        <begin position="1294"/>
        <end position="1313"/>
    </location>
</feature>
<evidence type="ECO:0000313" key="13">
    <source>
        <dbReference type="EMBL" id="CAF1208087.1"/>
    </source>
</evidence>
<dbReference type="PROSITE" id="PS00022">
    <property type="entry name" value="EGF_1"/>
    <property type="match status" value="2"/>
</dbReference>
<dbReference type="SMART" id="SM00192">
    <property type="entry name" value="LDLa"/>
    <property type="match status" value="7"/>
</dbReference>
<feature type="non-terminal residue" evidence="14">
    <location>
        <position position="1422"/>
    </location>
</feature>
<evidence type="ECO:0000259" key="12">
    <source>
        <dbReference type="PROSITE" id="PS50026"/>
    </source>
</evidence>
<evidence type="ECO:0000256" key="3">
    <source>
        <dbReference type="ARBA" id="ARBA00022737"/>
    </source>
</evidence>